<dbReference type="STRING" id="517719.SAMN05421762_0113"/>
<organism evidence="3 4">
    <name type="scientific">Pseudooceanicola nitratireducens</name>
    <dbReference type="NCBI Taxonomy" id="517719"/>
    <lineage>
        <taxon>Bacteria</taxon>
        <taxon>Pseudomonadati</taxon>
        <taxon>Pseudomonadota</taxon>
        <taxon>Alphaproteobacteria</taxon>
        <taxon>Rhodobacterales</taxon>
        <taxon>Paracoccaceae</taxon>
        <taxon>Pseudooceanicola</taxon>
    </lineage>
</organism>
<dbReference type="PANTHER" id="PTHR42831">
    <property type="entry name" value="FE-S PROTEIN MATURATION AUXILIARY FACTOR YITW"/>
    <property type="match status" value="1"/>
</dbReference>
<dbReference type="PANTHER" id="PTHR42831:SF3">
    <property type="entry name" value="1,2-PHENYLACETYL-COA EPOXIDASE, SUBUNIT D-RELATED"/>
    <property type="match status" value="1"/>
</dbReference>
<dbReference type="RefSeq" id="WP_093448870.1">
    <property type="nucleotide sequence ID" value="NZ_FNZG01000002.1"/>
</dbReference>
<keyword evidence="4" id="KW-1185">Reference proteome</keyword>
<dbReference type="InterPro" id="IPR011883">
    <property type="entry name" value="PaaD-like"/>
</dbReference>
<evidence type="ECO:0000259" key="1">
    <source>
        <dbReference type="Pfam" id="PF01883"/>
    </source>
</evidence>
<evidence type="ECO:0000313" key="4">
    <source>
        <dbReference type="Proteomes" id="UP000231644"/>
    </source>
</evidence>
<dbReference type="Pfam" id="PF23451">
    <property type="entry name" value="Zn_ribbon_PaaD"/>
    <property type="match status" value="1"/>
</dbReference>
<evidence type="ECO:0000313" key="3">
    <source>
        <dbReference type="EMBL" id="SFC18720.1"/>
    </source>
</evidence>
<dbReference type="InterPro" id="IPR056572">
    <property type="entry name" value="Zn_ribbon_PaaD"/>
</dbReference>
<dbReference type="Pfam" id="PF01883">
    <property type="entry name" value="FeS_assembly_P"/>
    <property type="match status" value="1"/>
</dbReference>
<dbReference type="AlphaFoldDB" id="A0A1I1HC65"/>
<sequence>MPTLDQMRAVVAQVPDPEIPAVSLVDLGIVRDVALEGETVVVTVTPTYTGCPATAVIALDIETELLRQGADKVRIDTRMSPAWTTDWITDQGREKLRAYGIAPPTVAAANCAGMLSAQSPDCPLCGSADTALIAGRGSTPCKAQFRCNSCLEPFDYFKAI</sequence>
<dbReference type="EMBL" id="FOLX01000001">
    <property type="protein sequence ID" value="SFC18720.1"/>
    <property type="molecule type" value="Genomic_DNA"/>
</dbReference>
<protein>
    <submittedName>
        <fullName evidence="3">Ring-1,2-phenylacetyl-CoA epoxidase subunit PaaD</fullName>
    </submittedName>
</protein>
<dbReference type="Gene3D" id="3.30.300.130">
    <property type="entry name" value="Fe-S cluster assembly (FSCA)"/>
    <property type="match status" value="1"/>
</dbReference>
<feature type="domain" description="PaaD zinc beta ribbon" evidence="2">
    <location>
        <begin position="116"/>
        <end position="158"/>
    </location>
</feature>
<dbReference type="InterPro" id="IPR034904">
    <property type="entry name" value="FSCA_dom_sf"/>
</dbReference>
<dbReference type="OrthoDB" id="3684942at2"/>
<reference evidence="3 4" key="1">
    <citation type="submission" date="2016-10" db="EMBL/GenBank/DDBJ databases">
        <authorList>
            <person name="de Groot N.N."/>
        </authorList>
    </citation>
    <scope>NUCLEOTIDE SEQUENCE [LARGE SCALE GENOMIC DNA]</scope>
    <source>
        <strain evidence="3 4">DSM 29619</strain>
    </source>
</reference>
<proteinExistence type="predicted"/>
<dbReference type="NCBIfam" id="TIGR02159">
    <property type="entry name" value="PA_CoA_Oxy4"/>
    <property type="match status" value="1"/>
</dbReference>
<name>A0A1I1HC65_9RHOB</name>
<gene>
    <name evidence="3" type="ORF">SAMN05421762_0113</name>
</gene>
<evidence type="ECO:0000259" key="2">
    <source>
        <dbReference type="Pfam" id="PF23451"/>
    </source>
</evidence>
<feature type="domain" description="MIP18 family-like" evidence="1">
    <location>
        <begin position="6"/>
        <end position="68"/>
    </location>
</feature>
<dbReference type="SUPFAM" id="SSF117916">
    <property type="entry name" value="Fe-S cluster assembly (FSCA) domain-like"/>
    <property type="match status" value="1"/>
</dbReference>
<dbReference type="InterPro" id="IPR052339">
    <property type="entry name" value="Fe-S_Maturation_MIP18"/>
</dbReference>
<accession>A0A1I1HC65</accession>
<dbReference type="InterPro" id="IPR002744">
    <property type="entry name" value="MIP18-like"/>
</dbReference>
<dbReference type="Proteomes" id="UP000231644">
    <property type="component" value="Unassembled WGS sequence"/>
</dbReference>